<evidence type="ECO:0000256" key="1">
    <source>
        <dbReference type="SAM" id="MobiDB-lite"/>
    </source>
</evidence>
<accession>A0AAD7IFG9</accession>
<dbReference type="AlphaFoldDB" id="A0AAD7IFG9"/>
<name>A0AAD7IFG9_9AGAR</name>
<evidence type="ECO:0000313" key="3">
    <source>
        <dbReference type="Proteomes" id="UP001215598"/>
    </source>
</evidence>
<keyword evidence="3" id="KW-1185">Reference proteome</keyword>
<organism evidence="2 3">
    <name type="scientific">Mycena metata</name>
    <dbReference type="NCBI Taxonomy" id="1033252"/>
    <lineage>
        <taxon>Eukaryota</taxon>
        <taxon>Fungi</taxon>
        <taxon>Dikarya</taxon>
        <taxon>Basidiomycota</taxon>
        <taxon>Agaricomycotina</taxon>
        <taxon>Agaricomycetes</taxon>
        <taxon>Agaricomycetidae</taxon>
        <taxon>Agaricales</taxon>
        <taxon>Marasmiineae</taxon>
        <taxon>Mycenaceae</taxon>
        <taxon>Mycena</taxon>
    </lineage>
</organism>
<dbReference type="Proteomes" id="UP001215598">
    <property type="component" value="Unassembled WGS sequence"/>
</dbReference>
<dbReference type="EMBL" id="JARKIB010000097">
    <property type="protein sequence ID" value="KAJ7741877.1"/>
    <property type="molecule type" value="Genomic_DNA"/>
</dbReference>
<gene>
    <name evidence="2" type="ORF">B0H16DRAFT_1728397</name>
</gene>
<comment type="caution">
    <text evidence="2">The sequence shown here is derived from an EMBL/GenBank/DDBJ whole genome shotgun (WGS) entry which is preliminary data.</text>
</comment>
<evidence type="ECO:0000313" key="2">
    <source>
        <dbReference type="EMBL" id="KAJ7741877.1"/>
    </source>
</evidence>
<sequence length="199" mass="22264">MEEVSLLRTKAKQDYVSELLERSEVAPPPPPPDLHAPDERDAKEEGADPGQGEKMVWLGFLGGFFQWCNPLPPRPPTTGETLLDETMQMMEADKGREREDGYPHWGDLLNDLAAPESHCACSPAAHRACFELPKALPHSAIASSAWLRRSVEIPSERPRGDLLRDHRTFIVCTVRAHSNLRASPRCQPLRAHLRLFCGT</sequence>
<protein>
    <submittedName>
        <fullName evidence="2">Uncharacterized protein</fullName>
    </submittedName>
</protein>
<proteinExistence type="predicted"/>
<feature type="compositionally biased region" description="Basic and acidic residues" evidence="1">
    <location>
        <begin position="35"/>
        <end position="46"/>
    </location>
</feature>
<feature type="region of interest" description="Disordered" evidence="1">
    <location>
        <begin position="17"/>
        <end position="52"/>
    </location>
</feature>
<reference evidence="2" key="1">
    <citation type="submission" date="2023-03" db="EMBL/GenBank/DDBJ databases">
        <title>Massive genome expansion in bonnet fungi (Mycena s.s.) driven by repeated elements and novel gene families across ecological guilds.</title>
        <authorList>
            <consortium name="Lawrence Berkeley National Laboratory"/>
            <person name="Harder C.B."/>
            <person name="Miyauchi S."/>
            <person name="Viragh M."/>
            <person name="Kuo A."/>
            <person name="Thoen E."/>
            <person name="Andreopoulos B."/>
            <person name="Lu D."/>
            <person name="Skrede I."/>
            <person name="Drula E."/>
            <person name="Henrissat B."/>
            <person name="Morin E."/>
            <person name="Kohler A."/>
            <person name="Barry K."/>
            <person name="LaButti K."/>
            <person name="Morin E."/>
            <person name="Salamov A."/>
            <person name="Lipzen A."/>
            <person name="Mereny Z."/>
            <person name="Hegedus B."/>
            <person name="Baldrian P."/>
            <person name="Stursova M."/>
            <person name="Weitz H."/>
            <person name="Taylor A."/>
            <person name="Grigoriev I.V."/>
            <person name="Nagy L.G."/>
            <person name="Martin F."/>
            <person name="Kauserud H."/>
        </authorList>
    </citation>
    <scope>NUCLEOTIDE SEQUENCE</scope>
    <source>
        <strain evidence="2">CBHHK182m</strain>
    </source>
</reference>